<organism evidence="2 3">
    <name type="scientific">Monoraphidium neglectum</name>
    <dbReference type="NCBI Taxonomy" id="145388"/>
    <lineage>
        <taxon>Eukaryota</taxon>
        <taxon>Viridiplantae</taxon>
        <taxon>Chlorophyta</taxon>
        <taxon>core chlorophytes</taxon>
        <taxon>Chlorophyceae</taxon>
        <taxon>CS clade</taxon>
        <taxon>Sphaeropleales</taxon>
        <taxon>Selenastraceae</taxon>
        <taxon>Monoraphidium</taxon>
    </lineage>
</organism>
<dbReference type="AlphaFoldDB" id="A0A0D2LPA4"/>
<keyword evidence="3" id="KW-1185">Reference proteome</keyword>
<sequence length="98" mass="9779">MVELGFESLAAAREWHALIQAQLQAQAAGQRNGTGDGGEAVGNGGAREGPWRGMVSPEGDDAVSAVASPDSSLPLRVRPLAALAALAAAGAVAVTRGF</sequence>
<dbReference type="EMBL" id="KK104662">
    <property type="protein sequence ID" value="KIY93584.1"/>
    <property type="molecule type" value="Genomic_DNA"/>
</dbReference>
<reference evidence="2 3" key="1">
    <citation type="journal article" date="2013" name="BMC Genomics">
        <title>Reconstruction of the lipid metabolism for the microalga Monoraphidium neglectum from its genome sequence reveals characteristics suitable for biofuel production.</title>
        <authorList>
            <person name="Bogen C."/>
            <person name="Al-Dilaimi A."/>
            <person name="Albersmeier A."/>
            <person name="Wichmann J."/>
            <person name="Grundmann M."/>
            <person name="Rupp O."/>
            <person name="Lauersen K.J."/>
            <person name="Blifernez-Klassen O."/>
            <person name="Kalinowski J."/>
            <person name="Goesmann A."/>
            <person name="Mussgnug J.H."/>
            <person name="Kruse O."/>
        </authorList>
    </citation>
    <scope>NUCLEOTIDE SEQUENCE [LARGE SCALE GENOMIC DNA]</scope>
    <source>
        <strain evidence="2 3">SAG 48.87</strain>
    </source>
</reference>
<dbReference type="KEGG" id="mng:MNEG_14380"/>
<dbReference type="Proteomes" id="UP000054498">
    <property type="component" value="Unassembled WGS sequence"/>
</dbReference>
<feature type="compositionally biased region" description="Gly residues" evidence="1">
    <location>
        <begin position="32"/>
        <end position="47"/>
    </location>
</feature>
<proteinExistence type="predicted"/>
<accession>A0A0D2LPA4</accession>
<protein>
    <submittedName>
        <fullName evidence="2">Uncharacterized protein</fullName>
    </submittedName>
</protein>
<gene>
    <name evidence="2" type="ORF">MNEG_14380</name>
</gene>
<feature type="region of interest" description="Disordered" evidence="1">
    <location>
        <begin position="26"/>
        <end position="67"/>
    </location>
</feature>
<evidence type="ECO:0000313" key="2">
    <source>
        <dbReference type="EMBL" id="KIY93584.1"/>
    </source>
</evidence>
<evidence type="ECO:0000313" key="3">
    <source>
        <dbReference type="Proteomes" id="UP000054498"/>
    </source>
</evidence>
<name>A0A0D2LPA4_9CHLO</name>
<evidence type="ECO:0000256" key="1">
    <source>
        <dbReference type="SAM" id="MobiDB-lite"/>
    </source>
</evidence>
<dbReference type="GeneID" id="25731937"/>
<dbReference type="RefSeq" id="XP_013892604.1">
    <property type="nucleotide sequence ID" value="XM_014037150.1"/>
</dbReference>